<dbReference type="PANTHER" id="PTHR44167">
    <property type="entry name" value="OVARIAN-SPECIFIC SERINE/THREONINE-PROTEIN KINASE LOK-RELATED"/>
    <property type="match status" value="1"/>
</dbReference>
<evidence type="ECO:0000259" key="8">
    <source>
        <dbReference type="PROSITE" id="PS50011"/>
    </source>
</evidence>
<reference evidence="9" key="1">
    <citation type="journal article" date="2023" name="Plant Biotechnol. J.">
        <title>Chromosome-level wild Hevea brasiliensis genome provides new tools for genomic-assisted breeding and valuable loci to elevate rubber yield.</title>
        <authorList>
            <person name="Cheng H."/>
            <person name="Song X."/>
            <person name="Hu Y."/>
            <person name="Wu T."/>
            <person name="Yang Q."/>
            <person name="An Z."/>
            <person name="Feng S."/>
            <person name="Deng Z."/>
            <person name="Wu W."/>
            <person name="Zeng X."/>
            <person name="Tu M."/>
            <person name="Wang X."/>
            <person name="Huang H."/>
        </authorList>
    </citation>
    <scope>NUCLEOTIDE SEQUENCE</scope>
    <source>
        <strain evidence="9">MT/VB/25A 57/8</strain>
    </source>
</reference>
<keyword evidence="4" id="KW-0547">Nucleotide-binding</keyword>
<dbReference type="PANTHER" id="PTHR44167:SF23">
    <property type="entry name" value="CDC7 KINASE, ISOFORM A-RELATED"/>
    <property type="match status" value="1"/>
</dbReference>
<dbReference type="InterPro" id="IPR000719">
    <property type="entry name" value="Prot_kinase_dom"/>
</dbReference>
<gene>
    <name evidence="9" type="ORF">P3X46_016475</name>
</gene>
<dbReference type="InterPro" id="IPR008271">
    <property type="entry name" value="Ser/Thr_kinase_AS"/>
</dbReference>
<keyword evidence="10" id="KW-1185">Reference proteome</keyword>
<protein>
    <recommendedName>
        <fullName evidence="1">non-specific serine/threonine protein kinase</fullName>
        <ecNumber evidence="1">2.7.11.1</ecNumber>
    </recommendedName>
</protein>
<organism evidence="9 10">
    <name type="scientific">Hevea brasiliensis</name>
    <name type="common">Para rubber tree</name>
    <name type="synonym">Siphonia brasiliensis</name>
    <dbReference type="NCBI Taxonomy" id="3981"/>
    <lineage>
        <taxon>Eukaryota</taxon>
        <taxon>Viridiplantae</taxon>
        <taxon>Streptophyta</taxon>
        <taxon>Embryophyta</taxon>
        <taxon>Tracheophyta</taxon>
        <taxon>Spermatophyta</taxon>
        <taxon>Magnoliopsida</taxon>
        <taxon>eudicotyledons</taxon>
        <taxon>Gunneridae</taxon>
        <taxon>Pentapetalae</taxon>
        <taxon>rosids</taxon>
        <taxon>fabids</taxon>
        <taxon>Malpighiales</taxon>
        <taxon>Euphorbiaceae</taxon>
        <taxon>Crotonoideae</taxon>
        <taxon>Micrandreae</taxon>
        <taxon>Hevea</taxon>
    </lineage>
</organism>
<evidence type="ECO:0000256" key="7">
    <source>
        <dbReference type="SAM" id="MobiDB-lite"/>
    </source>
</evidence>
<dbReference type="Gene3D" id="3.30.200.20">
    <property type="entry name" value="Phosphorylase Kinase, domain 1"/>
    <property type="match status" value="1"/>
</dbReference>
<feature type="region of interest" description="Disordered" evidence="7">
    <location>
        <begin position="691"/>
        <end position="727"/>
    </location>
</feature>
<keyword evidence="3" id="KW-0808">Transferase</keyword>
<dbReference type="Pfam" id="PF00069">
    <property type="entry name" value="Pkinase"/>
    <property type="match status" value="2"/>
</dbReference>
<comment type="caution">
    <text evidence="9">The sequence shown here is derived from an EMBL/GenBank/DDBJ whole genome shotgun (WGS) entry which is preliminary data.</text>
</comment>
<keyword evidence="5" id="KW-0418">Kinase</keyword>
<dbReference type="EC" id="2.7.11.1" evidence="1"/>
<proteinExistence type="predicted"/>
<dbReference type="InterPro" id="IPR011009">
    <property type="entry name" value="Kinase-like_dom_sf"/>
</dbReference>
<dbReference type="PROSITE" id="PS00108">
    <property type="entry name" value="PROTEIN_KINASE_ST"/>
    <property type="match status" value="1"/>
</dbReference>
<accession>A0ABQ9LZ84</accession>
<dbReference type="SMART" id="SM00220">
    <property type="entry name" value="S_TKc"/>
    <property type="match status" value="1"/>
</dbReference>
<dbReference type="Proteomes" id="UP001174677">
    <property type="component" value="Chromosome 9"/>
</dbReference>
<sequence length="984" mass="110035">MQTHLPHSQLVPFDSLPVTSMDSESQKAWHLLSLLLSLGHPTSPLELASRCTLFRATPDLIISLCSTPNSPITLTTSSGGLHVTVSLLGLFAFQRFVSNVNLIGSFLTPIGTQVCGPGMLKDVVRVYFRKRKRIGFDSGEVDENYGSVSLPLKRIRNAYPKVHFQIAQGISRSINAESSFVSNKTNNMILPPALFSKTMGNSVIYNLRNAEQVDDEMNTSVVESKEHKRIMAPKLDEESALLRKMLGNQAVCQEIKVDEADLKSRTDIDATFWREDFKQITILPEVCASVNDACDAVNDCSIQKEGIKCKEEELLIGSRNLKGEAENFFQPIGTALLDTPIEGDSKWMNELRPLDKEGATTFSKNQDIFPVIELPAVKKQLLKTSAKMKLTFVEAKTPPRHQAVNQSLEGSKPIRTPGENHQVKRNLVAITKAQKSRKRDNMLIKDGRKDVASFSHMDQVETKGLPCFQSYIAEEEEGSGGYGIVYRARRKSDGTTVAIKCPHANANKHHVSNELRMLERFGGKNFVIKYEGCIKSGNSDCFVLEHVEHDRPEALKKEINIYQLQWYGYCMFRALASLHKQGIVHRDVKPGNFLFSRKANKGYLIDFNLATDLSQKYRATNKLKAGNDVCFNHVALPNAKSIPPPKNSRIPSAKSLDAFNQEATKSLKITLESKIQKKRAVDRTKAQNDLNGHNVMKSQGADGSGITSVKDGTSTRTPSVERPREPLPCQGRKELINLLQEAMQSPNREGSSVPASMRKRIAAPPRKVDERFIYLTPMTLHSTGIASPGTCLIKNKEDGKHKKEGPCVGTKGFRAPEVLFRSPHQGPKVDIWSAGVTLLYLMIGRTPFYGDPEQNMKDIAKLRGSEDLWEVSKLHDRESSFPAELYKIESFPSTTLQEWCKINTKRRDFLDIIPSSLIDLVDKCLIVNPRLRISAEDALKHEFFSPCHESLRKHRLLRQGLSLDSGTSLPSHGQRHKAMEKECL</sequence>
<dbReference type="SUPFAM" id="SSF56112">
    <property type="entry name" value="Protein kinase-like (PK-like)"/>
    <property type="match status" value="1"/>
</dbReference>
<evidence type="ECO:0000256" key="1">
    <source>
        <dbReference type="ARBA" id="ARBA00012513"/>
    </source>
</evidence>
<feature type="region of interest" description="Disordered" evidence="7">
    <location>
        <begin position="965"/>
        <end position="984"/>
    </location>
</feature>
<evidence type="ECO:0000313" key="10">
    <source>
        <dbReference type="Proteomes" id="UP001174677"/>
    </source>
</evidence>
<evidence type="ECO:0000256" key="4">
    <source>
        <dbReference type="ARBA" id="ARBA00022741"/>
    </source>
</evidence>
<keyword evidence="2" id="KW-0723">Serine/threonine-protein kinase</keyword>
<evidence type="ECO:0000313" key="9">
    <source>
        <dbReference type="EMBL" id="KAJ9173324.1"/>
    </source>
</evidence>
<evidence type="ECO:0000256" key="3">
    <source>
        <dbReference type="ARBA" id="ARBA00022679"/>
    </source>
</evidence>
<evidence type="ECO:0000256" key="6">
    <source>
        <dbReference type="ARBA" id="ARBA00022840"/>
    </source>
</evidence>
<evidence type="ECO:0000256" key="2">
    <source>
        <dbReference type="ARBA" id="ARBA00022527"/>
    </source>
</evidence>
<name>A0ABQ9LZ84_HEVBR</name>
<feature type="compositionally biased region" description="Polar residues" evidence="7">
    <location>
        <begin position="705"/>
        <end position="718"/>
    </location>
</feature>
<dbReference type="PROSITE" id="PS50011">
    <property type="entry name" value="PROTEIN_KINASE_DOM"/>
    <property type="match status" value="1"/>
</dbReference>
<evidence type="ECO:0000256" key="5">
    <source>
        <dbReference type="ARBA" id="ARBA00022777"/>
    </source>
</evidence>
<dbReference type="EMBL" id="JARPOI010000009">
    <property type="protein sequence ID" value="KAJ9173324.1"/>
    <property type="molecule type" value="Genomic_DNA"/>
</dbReference>
<feature type="domain" description="Protein kinase" evidence="8">
    <location>
        <begin position="471"/>
        <end position="944"/>
    </location>
</feature>
<keyword evidence="6" id="KW-0067">ATP-binding</keyword>
<dbReference type="Gene3D" id="1.10.510.10">
    <property type="entry name" value="Transferase(Phosphotransferase) domain 1"/>
    <property type="match status" value="2"/>
</dbReference>